<dbReference type="RefSeq" id="XP_013272953.1">
    <property type="nucleotide sequence ID" value="XM_013417499.1"/>
</dbReference>
<evidence type="ECO:0000256" key="6">
    <source>
        <dbReference type="SAM" id="Phobius"/>
    </source>
</evidence>
<keyword evidence="2" id="KW-0813">Transport</keyword>
<feature type="transmembrane region" description="Helical" evidence="6">
    <location>
        <begin position="384"/>
        <end position="402"/>
    </location>
</feature>
<dbReference type="InterPro" id="IPR002293">
    <property type="entry name" value="AA/rel_permease1"/>
</dbReference>
<protein>
    <recommendedName>
        <fullName evidence="9">Amino acid permease/ SLC12A domain-containing protein</fullName>
    </recommendedName>
</protein>
<dbReference type="Proteomes" id="UP000053617">
    <property type="component" value="Unassembled WGS sequence"/>
</dbReference>
<keyword evidence="5 6" id="KW-0472">Membrane</keyword>
<accession>A0A0D2FUQ0</accession>
<feature type="transmembrane region" description="Helical" evidence="6">
    <location>
        <begin position="280"/>
        <end position="307"/>
    </location>
</feature>
<reference evidence="7 8" key="1">
    <citation type="submission" date="2015-01" db="EMBL/GenBank/DDBJ databases">
        <title>The Genome Sequence of Rhinocladiella mackenzie CBS 650.93.</title>
        <authorList>
            <consortium name="The Broad Institute Genomics Platform"/>
            <person name="Cuomo C."/>
            <person name="de Hoog S."/>
            <person name="Gorbushina A."/>
            <person name="Stielow B."/>
            <person name="Teixiera M."/>
            <person name="Abouelleil A."/>
            <person name="Chapman S.B."/>
            <person name="Priest M."/>
            <person name="Young S.K."/>
            <person name="Wortman J."/>
            <person name="Nusbaum C."/>
            <person name="Birren B."/>
        </authorList>
    </citation>
    <scope>NUCLEOTIDE SEQUENCE [LARGE SCALE GENOMIC DNA]</scope>
    <source>
        <strain evidence="7 8">CBS 650.93</strain>
    </source>
</reference>
<dbReference type="PANTHER" id="PTHR45649:SF14">
    <property type="entry name" value="GABA PERMEASE"/>
    <property type="match status" value="1"/>
</dbReference>
<evidence type="ECO:0000256" key="1">
    <source>
        <dbReference type="ARBA" id="ARBA00004141"/>
    </source>
</evidence>
<feature type="transmembrane region" description="Helical" evidence="6">
    <location>
        <begin position="241"/>
        <end position="259"/>
    </location>
</feature>
<feature type="transmembrane region" description="Helical" evidence="6">
    <location>
        <begin position="327"/>
        <end position="347"/>
    </location>
</feature>
<evidence type="ECO:0000313" key="7">
    <source>
        <dbReference type="EMBL" id="KIX05817.1"/>
    </source>
</evidence>
<evidence type="ECO:0000256" key="4">
    <source>
        <dbReference type="ARBA" id="ARBA00022989"/>
    </source>
</evidence>
<sequence length="545" mass="61243">MDPIKDDSVGANSDESRLISLGHKPELKRTYNFWSCEAFVLKSIEKMLIGVDSDGIPNYDFMFMELQYRHVLLYIHPGWTSMSGVGDRGGHYWANLGDGIFGRILFHLANGWRSTVLYSVAPERSRRFLSYLVGWCVLVGEISTSSSCALNSAEIVAALVEIIHPEVHWERYMTWLIYTGFLVAPALSNLIPKYLPFLQLFGAFFNLSNAFIWAIVFLVLADKNSAKFVFTDFINTSGWSSKGWVFILSMYVPIYGLYGTDGVMHLVEEMKNASRDAPRVMIWSMVWAGVTAWLSAIVMCFTVGPRWEEYLQETSSYVAWFMDALDSTYGGGIWCAVMMMGLNYLIIVNMNTAGSRLAWSMARDRAFPFSDYFAQVNKRFTMPLRAMIGFIVLNLLAGLLVLGSNLAFYAIISGGGVTLQVSYCIPILCVVLKGRQYLPPRPHFDLGRWGYPVNIAALLWSIIVVLFYIFPQYVPVVGAIENMNWAIAILAAVVLFGGVYWAVKGRHEYLVCSNSILDDNVVIHGQVMVMGRDAAATFGQPKREK</sequence>
<keyword evidence="4 6" id="KW-1133">Transmembrane helix</keyword>
<dbReference type="GO" id="GO:0022857">
    <property type="term" value="F:transmembrane transporter activity"/>
    <property type="evidence" value="ECO:0007669"/>
    <property type="project" value="InterPro"/>
</dbReference>
<evidence type="ECO:0000256" key="3">
    <source>
        <dbReference type="ARBA" id="ARBA00022692"/>
    </source>
</evidence>
<feature type="transmembrane region" description="Helical" evidence="6">
    <location>
        <begin position="172"/>
        <end position="191"/>
    </location>
</feature>
<dbReference type="VEuPathDB" id="FungiDB:Z518_03789"/>
<organism evidence="7 8">
    <name type="scientific">Rhinocladiella mackenziei CBS 650.93</name>
    <dbReference type="NCBI Taxonomy" id="1442369"/>
    <lineage>
        <taxon>Eukaryota</taxon>
        <taxon>Fungi</taxon>
        <taxon>Dikarya</taxon>
        <taxon>Ascomycota</taxon>
        <taxon>Pezizomycotina</taxon>
        <taxon>Eurotiomycetes</taxon>
        <taxon>Chaetothyriomycetidae</taxon>
        <taxon>Chaetothyriales</taxon>
        <taxon>Herpotrichiellaceae</taxon>
        <taxon>Rhinocladiella</taxon>
    </lineage>
</organism>
<dbReference type="STRING" id="1442369.A0A0D2FUQ0"/>
<feature type="transmembrane region" description="Helical" evidence="6">
    <location>
        <begin position="483"/>
        <end position="503"/>
    </location>
</feature>
<name>A0A0D2FUQ0_9EURO</name>
<dbReference type="OrthoDB" id="2417308at2759"/>
<feature type="transmembrane region" description="Helical" evidence="6">
    <location>
        <begin position="408"/>
        <end position="432"/>
    </location>
</feature>
<gene>
    <name evidence="7" type="ORF">Z518_03789</name>
</gene>
<dbReference type="Pfam" id="PF13520">
    <property type="entry name" value="AA_permease_2"/>
    <property type="match status" value="1"/>
</dbReference>
<evidence type="ECO:0000256" key="5">
    <source>
        <dbReference type="ARBA" id="ARBA00023136"/>
    </source>
</evidence>
<keyword evidence="8" id="KW-1185">Reference proteome</keyword>
<evidence type="ECO:0000313" key="8">
    <source>
        <dbReference type="Proteomes" id="UP000053617"/>
    </source>
</evidence>
<dbReference type="AlphaFoldDB" id="A0A0D2FUQ0"/>
<feature type="transmembrane region" description="Helical" evidence="6">
    <location>
        <begin position="203"/>
        <end position="221"/>
    </location>
</feature>
<dbReference type="Gene3D" id="1.20.1740.10">
    <property type="entry name" value="Amino acid/polyamine transporter I"/>
    <property type="match status" value="1"/>
</dbReference>
<dbReference type="EMBL" id="KN847477">
    <property type="protein sequence ID" value="KIX05817.1"/>
    <property type="molecule type" value="Genomic_DNA"/>
</dbReference>
<feature type="transmembrane region" description="Helical" evidence="6">
    <location>
        <begin position="453"/>
        <end position="471"/>
    </location>
</feature>
<keyword evidence="3 6" id="KW-0812">Transmembrane</keyword>
<dbReference type="HOGENOM" id="CLU_004495_6_2_1"/>
<comment type="subcellular location">
    <subcellularLocation>
        <location evidence="1">Membrane</location>
        <topology evidence="1">Multi-pass membrane protein</topology>
    </subcellularLocation>
</comment>
<proteinExistence type="predicted"/>
<evidence type="ECO:0008006" key="9">
    <source>
        <dbReference type="Google" id="ProtNLM"/>
    </source>
</evidence>
<dbReference type="GO" id="GO:0016020">
    <property type="term" value="C:membrane"/>
    <property type="evidence" value="ECO:0007669"/>
    <property type="project" value="UniProtKB-SubCell"/>
</dbReference>
<dbReference type="GeneID" id="25291860"/>
<evidence type="ECO:0000256" key="2">
    <source>
        <dbReference type="ARBA" id="ARBA00022448"/>
    </source>
</evidence>
<dbReference type="PANTHER" id="PTHR45649">
    <property type="entry name" value="AMINO-ACID PERMEASE BAT1"/>
    <property type="match status" value="1"/>
</dbReference>